<evidence type="ECO:0000256" key="1">
    <source>
        <dbReference type="SAM" id="MobiDB-lite"/>
    </source>
</evidence>
<evidence type="ECO:0000313" key="2">
    <source>
        <dbReference type="EMBL" id="CAG6669016.1"/>
    </source>
</evidence>
<protein>
    <submittedName>
        <fullName evidence="2">Uncharacterized protein</fullName>
    </submittedName>
</protein>
<feature type="compositionally biased region" description="Polar residues" evidence="1">
    <location>
        <begin position="61"/>
        <end position="71"/>
    </location>
</feature>
<sequence>MTEWLVLTYSLTRISSNMLTLRRLLALNRRSSSPMSEMHWQSQSGSLLRTQGKPRPCTMEPASSSWYTSKGPMLTSSNSYSVNSWTQAEWIYHEQQPLNLPD</sequence>
<proteinExistence type="predicted"/>
<feature type="region of interest" description="Disordered" evidence="1">
    <location>
        <begin position="36"/>
        <end position="71"/>
    </location>
</feature>
<accession>A0A8D8SI48</accession>
<dbReference type="AlphaFoldDB" id="A0A8D8SI48"/>
<name>A0A8D8SI48_9HEMI</name>
<feature type="compositionally biased region" description="Polar residues" evidence="1">
    <location>
        <begin position="39"/>
        <end position="49"/>
    </location>
</feature>
<dbReference type="EMBL" id="HBUF01220005">
    <property type="protein sequence ID" value="CAG6669016.1"/>
    <property type="molecule type" value="Transcribed_RNA"/>
</dbReference>
<reference evidence="2" key="1">
    <citation type="submission" date="2021-05" db="EMBL/GenBank/DDBJ databases">
        <authorList>
            <person name="Alioto T."/>
            <person name="Alioto T."/>
            <person name="Gomez Garrido J."/>
        </authorList>
    </citation>
    <scope>NUCLEOTIDE SEQUENCE</scope>
</reference>
<organism evidence="2">
    <name type="scientific">Cacopsylla melanoneura</name>
    <dbReference type="NCBI Taxonomy" id="428564"/>
    <lineage>
        <taxon>Eukaryota</taxon>
        <taxon>Metazoa</taxon>
        <taxon>Ecdysozoa</taxon>
        <taxon>Arthropoda</taxon>
        <taxon>Hexapoda</taxon>
        <taxon>Insecta</taxon>
        <taxon>Pterygota</taxon>
        <taxon>Neoptera</taxon>
        <taxon>Paraneoptera</taxon>
        <taxon>Hemiptera</taxon>
        <taxon>Sternorrhyncha</taxon>
        <taxon>Psylloidea</taxon>
        <taxon>Psyllidae</taxon>
        <taxon>Psyllinae</taxon>
        <taxon>Cacopsylla</taxon>
    </lineage>
</organism>